<dbReference type="Proteomes" id="UP000612899">
    <property type="component" value="Unassembled WGS sequence"/>
</dbReference>
<evidence type="ECO:0000256" key="5">
    <source>
        <dbReference type="ARBA" id="ARBA00023136"/>
    </source>
</evidence>
<evidence type="ECO:0000256" key="4">
    <source>
        <dbReference type="ARBA" id="ARBA00022989"/>
    </source>
</evidence>
<organism evidence="7 8">
    <name type="scientific">Rhizocola hellebori</name>
    <dbReference type="NCBI Taxonomy" id="1392758"/>
    <lineage>
        <taxon>Bacteria</taxon>
        <taxon>Bacillati</taxon>
        <taxon>Actinomycetota</taxon>
        <taxon>Actinomycetes</taxon>
        <taxon>Micromonosporales</taxon>
        <taxon>Micromonosporaceae</taxon>
        <taxon>Rhizocola</taxon>
    </lineage>
</organism>
<keyword evidence="3 6" id="KW-0812">Transmembrane</keyword>
<evidence type="ECO:0000313" key="8">
    <source>
        <dbReference type="Proteomes" id="UP000612899"/>
    </source>
</evidence>
<reference evidence="7" key="1">
    <citation type="submission" date="2021-01" db="EMBL/GenBank/DDBJ databases">
        <title>Whole genome shotgun sequence of Rhizocola hellebori NBRC 109834.</title>
        <authorList>
            <person name="Komaki H."/>
            <person name="Tamura T."/>
        </authorList>
    </citation>
    <scope>NUCLEOTIDE SEQUENCE</scope>
    <source>
        <strain evidence="7">NBRC 109834</strain>
    </source>
</reference>
<comment type="subcellular location">
    <subcellularLocation>
        <location evidence="1">Cell membrane</location>
        <topology evidence="1">Multi-pass membrane protein</topology>
    </subcellularLocation>
</comment>
<dbReference type="InterPro" id="IPR001123">
    <property type="entry name" value="LeuE-type"/>
</dbReference>
<dbReference type="GO" id="GO:0015171">
    <property type="term" value="F:amino acid transmembrane transporter activity"/>
    <property type="evidence" value="ECO:0007669"/>
    <property type="project" value="TreeGrafter"/>
</dbReference>
<dbReference type="EMBL" id="BONY01000114">
    <property type="protein sequence ID" value="GIH10993.1"/>
    <property type="molecule type" value="Genomic_DNA"/>
</dbReference>
<sequence length="204" mass="20910">MAVDSVLAFWAIALLLIVVPGADWAFTIGAGMRGRSVVPAVTGLVVGYAMVTAVIAAGVGALVAGSPAALTALSILGGLYLMWQGAATALGNPAPLNATTPATRWRTFLKGVGVSGLNPKALMMFLALLPQFTDTRWGWPVTGQIGVLGAIFTLSCAVFYLCLGSAARTLMRQRPNAAATVSRLSGIAMILIGAALLAERLGKL</sequence>
<evidence type="ECO:0000256" key="1">
    <source>
        <dbReference type="ARBA" id="ARBA00004651"/>
    </source>
</evidence>
<keyword evidence="8" id="KW-1185">Reference proteome</keyword>
<protein>
    <submittedName>
        <fullName evidence="7">Lysine transporter LysE</fullName>
    </submittedName>
</protein>
<keyword evidence="5 6" id="KW-0472">Membrane</keyword>
<evidence type="ECO:0000256" key="6">
    <source>
        <dbReference type="SAM" id="Phobius"/>
    </source>
</evidence>
<keyword evidence="2" id="KW-1003">Cell membrane</keyword>
<feature type="transmembrane region" description="Helical" evidence="6">
    <location>
        <begin position="38"/>
        <end position="63"/>
    </location>
</feature>
<feature type="transmembrane region" description="Helical" evidence="6">
    <location>
        <begin position="69"/>
        <end position="90"/>
    </location>
</feature>
<feature type="transmembrane region" description="Helical" evidence="6">
    <location>
        <begin position="141"/>
        <end position="163"/>
    </location>
</feature>
<dbReference type="PANTHER" id="PTHR30086">
    <property type="entry name" value="ARGININE EXPORTER PROTEIN ARGO"/>
    <property type="match status" value="1"/>
</dbReference>
<evidence type="ECO:0000256" key="2">
    <source>
        <dbReference type="ARBA" id="ARBA00022475"/>
    </source>
</evidence>
<feature type="transmembrane region" description="Helical" evidence="6">
    <location>
        <begin position="6"/>
        <end position="26"/>
    </location>
</feature>
<dbReference type="AlphaFoldDB" id="A0A8J3VM97"/>
<keyword evidence="4 6" id="KW-1133">Transmembrane helix</keyword>
<dbReference type="RefSeq" id="WP_203914712.1">
    <property type="nucleotide sequence ID" value="NZ_BONY01000114.1"/>
</dbReference>
<dbReference type="PANTHER" id="PTHR30086:SF20">
    <property type="entry name" value="ARGININE EXPORTER PROTEIN ARGO-RELATED"/>
    <property type="match status" value="1"/>
</dbReference>
<gene>
    <name evidence="7" type="ORF">Rhe02_90600</name>
</gene>
<name>A0A8J3VM97_9ACTN</name>
<evidence type="ECO:0000313" key="7">
    <source>
        <dbReference type="EMBL" id="GIH10993.1"/>
    </source>
</evidence>
<evidence type="ECO:0000256" key="3">
    <source>
        <dbReference type="ARBA" id="ARBA00022692"/>
    </source>
</evidence>
<proteinExistence type="predicted"/>
<dbReference type="GO" id="GO:0005886">
    <property type="term" value="C:plasma membrane"/>
    <property type="evidence" value="ECO:0007669"/>
    <property type="project" value="UniProtKB-SubCell"/>
</dbReference>
<dbReference type="Pfam" id="PF01810">
    <property type="entry name" value="LysE"/>
    <property type="match status" value="1"/>
</dbReference>
<comment type="caution">
    <text evidence="7">The sequence shown here is derived from an EMBL/GenBank/DDBJ whole genome shotgun (WGS) entry which is preliminary data.</text>
</comment>
<accession>A0A8J3VM97</accession>
<feature type="transmembrane region" description="Helical" evidence="6">
    <location>
        <begin position="111"/>
        <end position="129"/>
    </location>
</feature>
<feature type="transmembrane region" description="Helical" evidence="6">
    <location>
        <begin position="175"/>
        <end position="198"/>
    </location>
</feature>